<dbReference type="GO" id="GO:0006529">
    <property type="term" value="P:asparagine biosynthetic process"/>
    <property type="evidence" value="ECO:0007669"/>
    <property type="project" value="InterPro"/>
</dbReference>
<dbReference type="Gene3D" id="3.60.20.10">
    <property type="entry name" value="Glutamine Phosphoribosylpyrophosphate, subunit 1, domain 1"/>
    <property type="match status" value="1"/>
</dbReference>
<keyword evidence="6" id="KW-0436">Ligase</keyword>
<dbReference type="EMBL" id="FPHJ01000029">
    <property type="protein sequence ID" value="SFV60112.1"/>
    <property type="molecule type" value="Genomic_DNA"/>
</dbReference>
<dbReference type="PROSITE" id="PS51278">
    <property type="entry name" value="GATASE_TYPE_2"/>
    <property type="match status" value="1"/>
</dbReference>
<keyword evidence="3" id="KW-0067">ATP-binding</keyword>
<dbReference type="PANTHER" id="PTHR43284:SF1">
    <property type="entry name" value="ASPARAGINE SYNTHETASE"/>
    <property type="match status" value="1"/>
</dbReference>
<dbReference type="Pfam" id="PF13522">
    <property type="entry name" value="GATase_6"/>
    <property type="match status" value="1"/>
</dbReference>
<dbReference type="SUPFAM" id="SSF56235">
    <property type="entry name" value="N-terminal nucleophile aminohydrolases (Ntn hydrolases)"/>
    <property type="match status" value="1"/>
</dbReference>
<gene>
    <name evidence="6" type="ORF">MNB_SUP05-5-805</name>
</gene>
<proteinExistence type="inferred from homology"/>
<evidence type="ECO:0000256" key="4">
    <source>
        <dbReference type="ARBA" id="ARBA00022962"/>
    </source>
</evidence>
<comment type="similarity">
    <text evidence="1">Belongs to the asparagine synthetase family.</text>
</comment>
<reference evidence="6" key="1">
    <citation type="submission" date="2016-10" db="EMBL/GenBank/DDBJ databases">
        <authorList>
            <person name="de Groot N.N."/>
        </authorList>
    </citation>
    <scope>NUCLEOTIDE SEQUENCE</scope>
</reference>
<evidence type="ECO:0000256" key="2">
    <source>
        <dbReference type="ARBA" id="ARBA00022741"/>
    </source>
</evidence>
<dbReference type="GO" id="GO:0005829">
    <property type="term" value="C:cytosol"/>
    <property type="evidence" value="ECO:0007669"/>
    <property type="project" value="TreeGrafter"/>
</dbReference>
<dbReference type="GO" id="GO:0005524">
    <property type="term" value="F:ATP binding"/>
    <property type="evidence" value="ECO:0007669"/>
    <property type="project" value="UniProtKB-KW"/>
</dbReference>
<dbReference type="PANTHER" id="PTHR43284">
    <property type="entry name" value="ASPARAGINE SYNTHETASE (GLUTAMINE-HYDROLYZING)"/>
    <property type="match status" value="1"/>
</dbReference>
<keyword evidence="2" id="KW-0547">Nucleotide-binding</keyword>
<dbReference type="InterPro" id="IPR029055">
    <property type="entry name" value="Ntn_hydrolases_N"/>
</dbReference>
<dbReference type="InterPro" id="IPR051786">
    <property type="entry name" value="ASN_synthetase/amidase"/>
</dbReference>
<name>A0A1W1C313_9ZZZZ</name>
<dbReference type="InterPro" id="IPR001962">
    <property type="entry name" value="Asn_synthase"/>
</dbReference>
<dbReference type="InterPro" id="IPR017932">
    <property type="entry name" value="GATase_2_dom"/>
</dbReference>
<dbReference type="Gene3D" id="3.40.50.620">
    <property type="entry name" value="HUPs"/>
    <property type="match status" value="1"/>
</dbReference>
<accession>A0A1W1C313</accession>
<dbReference type="InterPro" id="IPR033738">
    <property type="entry name" value="AsnB_N"/>
</dbReference>
<feature type="domain" description="Glutamine amidotransferase type-2" evidence="5">
    <location>
        <begin position="2"/>
        <end position="212"/>
    </location>
</feature>
<dbReference type="EC" id="6.3.5.4" evidence="6"/>
<dbReference type="InterPro" id="IPR014729">
    <property type="entry name" value="Rossmann-like_a/b/a_fold"/>
</dbReference>
<evidence type="ECO:0000256" key="1">
    <source>
        <dbReference type="ARBA" id="ARBA00005752"/>
    </source>
</evidence>
<dbReference type="CDD" id="cd00712">
    <property type="entry name" value="AsnB"/>
    <property type="match status" value="1"/>
</dbReference>
<dbReference type="CDD" id="cd01991">
    <property type="entry name" value="Asn_synthase_B_C"/>
    <property type="match status" value="1"/>
</dbReference>
<evidence type="ECO:0000259" key="5">
    <source>
        <dbReference type="PROSITE" id="PS51278"/>
    </source>
</evidence>
<protein>
    <submittedName>
        <fullName evidence="6">Asparagine synthetase [glutamine-hydrolyzing]</fullName>
        <ecNumber evidence="6">6.3.5.4</ecNumber>
    </submittedName>
</protein>
<evidence type="ECO:0000313" key="6">
    <source>
        <dbReference type="EMBL" id="SFV60112.1"/>
    </source>
</evidence>
<dbReference type="GO" id="GO:0004066">
    <property type="term" value="F:asparagine synthase (glutamine-hydrolyzing) activity"/>
    <property type="evidence" value="ECO:0007669"/>
    <property type="project" value="UniProtKB-EC"/>
</dbReference>
<keyword evidence="4" id="KW-0315">Glutamine amidotransferase</keyword>
<dbReference type="SUPFAM" id="SSF52402">
    <property type="entry name" value="Adenine nucleotide alpha hydrolases-like"/>
    <property type="match status" value="1"/>
</dbReference>
<dbReference type="AlphaFoldDB" id="A0A1W1C313"/>
<organism evidence="6">
    <name type="scientific">hydrothermal vent metagenome</name>
    <dbReference type="NCBI Taxonomy" id="652676"/>
    <lineage>
        <taxon>unclassified sequences</taxon>
        <taxon>metagenomes</taxon>
        <taxon>ecological metagenomes</taxon>
    </lineage>
</organism>
<dbReference type="InterPro" id="IPR006426">
    <property type="entry name" value="Asn_synth_AEB"/>
</dbReference>
<dbReference type="NCBIfam" id="TIGR01536">
    <property type="entry name" value="asn_synth_AEB"/>
    <property type="match status" value="1"/>
</dbReference>
<dbReference type="PIRSF" id="PIRSF001589">
    <property type="entry name" value="Asn_synthetase_glu-h"/>
    <property type="match status" value="1"/>
</dbReference>
<evidence type="ECO:0000256" key="3">
    <source>
        <dbReference type="ARBA" id="ARBA00022840"/>
    </source>
</evidence>
<dbReference type="Pfam" id="PF00733">
    <property type="entry name" value="Asn_synthase"/>
    <property type="match status" value="1"/>
</dbReference>
<sequence length="613" mass="70971">MCGFSGFITTKNITRDKIISNMLEKIHHRGPDENGVFFDDSIGLCFGHKRLAIQDLSSLGQQPMLSNNQRYVLVFNGEIYNFKTLKKQLNYSFKGNSDTEVLLAGFQEWGLEKTLNNIVGMFAFALWDKQQKTLILARDRMGEKPLYYGFQKESFLFGSDLASLKQHPDFINEIDRNALASFMRYSYVPTPQSIYKGIKKLPAGHYYQYKNGQEKIIKYWSIEDSYQKAQQSPIIDDKEAKELLKKLLQQSVNEQMIADVPTGAFLSGGIDSSLITALMQQQSEKKIDTFTIGFDSPKYNESEFAKKIATHLNTNHHELILNATDCLNIVPKLSKIYSEPFADASQIPTFLVAKMAKKHITVALSGDGADELFCGYNRYYFVPKVWDKIKNLSAKQRNILKIIINKIPARFLSKFLDQSNLTDKLFKLANVINSNSYNHLYQNVISQYQDNIVKNSDYINFNEVNSIEEMMLSDQQHYLADDILTKVDRASMAVSLETRAPFLDYRIVEFSHKIPLAIHSKNNQSKYLLREILYDFVPKNLIDRPKMGFSVPIEYWLRNELKDWADSLLQKNKLNEYFDADIILKKFSEHLSGKRNWQYQLWNVLMFMSWLDD</sequence>